<dbReference type="GeneID" id="98061864"/>
<keyword evidence="1" id="KW-0812">Transmembrane</keyword>
<reference evidence="2 3" key="1">
    <citation type="submission" date="2017-04" db="EMBL/GenBank/DDBJ databases">
        <title>Monoglobus pectinilyticus 14 draft genome.</title>
        <authorList>
            <person name="Kim C."/>
            <person name="Rosendale D.I."/>
            <person name="Kelly W.J."/>
            <person name="Tannock G.W."/>
            <person name="Patchett M.L."/>
            <person name="Jordens J.Z."/>
        </authorList>
    </citation>
    <scope>NUCLEOTIDE SEQUENCE [LARGE SCALE GENOMIC DNA]</scope>
    <source>
        <strain evidence="2 3">14</strain>
    </source>
</reference>
<dbReference type="KEGG" id="mpec:B9O19_00438"/>
<evidence type="ECO:0000313" key="2">
    <source>
        <dbReference type="EMBL" id="AUO18622.1"/>
    </source>
</evidence>
<dbReference type="OrthoDB" id="1779586at2"/>
<evidence type="ECO:0000256" key="1">
    <source>
        <dbReference type="SAM" id="Phobius"/>
    </source>
</evidence>
<accession>A0A2K9P031</accession>
<proteinExistence type="predicted"/>
<feature type="transmembrane region" description="Helical" evidence="1">
    <location>
        <begin position="33"/>
        <end position="54"/>
    </location>
</feature>
<organism evidence="2 3">
    <name type="scientific">Monoglobus pectinilyticus</name>
    <dbReference type="NCBI Taxonomy" id="1981510"/>
    <lineage>
        <taxon>Bacteria</taxon>
        <taxon>Bacillati</taxon>
        <taxon>Bacillota</taxon>
        <taxon>Clostridia</taxon>
        <taxon>Monoglobales</taxon>
        <taxon>Monoglobaceae</taxon>
        <taxon>Monoglobus</taxon>
    </lineage>
</organism>
<dbReference type="Pfam" id="PF09581">
    <property type="entry name" value="Spore_III_AF"/>
    <property type="match status" value="1"/>
</dbReference>
<dbReference type="AlphaFoldDB" id="A0A2K9P031"/>
<evidence type="ECO:0000313" key="3">
    <source>
        <dbReference type="Proteomes" id="UP000235589"/>
    </source>
</evidence>
<dbReference type="InterPro" id="IPR014245">
    <property type="entry name" value="Spore_III_AF"/>
</dbReference>
<keyword evidence="1" id="KW-0472">Membrane</keyword>
<keyword evidence="1" id="KW-1133">Transmembrane helix</keyword>
<gene>
    <name evidence="2" type="ORF">B9O19_00438</name>
</gene>
<dbReference type="RefSeq" id="WP_102364911.1">
    <property type="nucleotide sequence ID" value="NZ_CP020991.1"/>
</dbReference>
<dbReference type="EMBL" id="CP020991">
    <property type="protein sequence ID" value="AUO18622.1"/>
    <property type="molecule type" value="Genomic_DNA"/>
</dbReference>
<keyword evidence="3" id="KW-1185">Reference proteome</keyword>
<protein>
    <submittedName>
        <fullName evidence="2">Stage III sporulation protein AF</fullName>
    </submittedName>
</protein>
<sequence>MDLIRNWAFSVSAVVVFGTLAEAVMPSDEYRKYVHLVLGLLLIITISSPVISLLGNGVDIESFLDAEGARTLMSSEISPESIEKKQKEDVITIYKKTLENNIKTRIETKIPELKDNIKVSVSAADDGSEYGTIEEVDVVLSGDDTERADEIKTIVSAITGIPENGVIVTRE</sequence>
<dbReference type="Proteomes" id="UP000235589">
    <property type="component" value="Chromosome"/>
</dbReference>
<name>A0A2K9P031_9FIRM</name>